<evidence type="ECO:0000259" key="1">
    <source>
        <dbReference type="Pfam" id="PF01850"/>
    </source>
</evidence>
<dbReference type="InterPro" id="IPR002716">
    <property type="entry name" value="PIN_dom"/>
</dbReference>
<keyword evidence="3" id="KW-1185">Reference proteome</keyword>
<comment type="caution">
    <text evidence="2">The sequence shown here is derived from an EMBL/GenBank/DDBJ whole genome shotgun (WGS) entry which is preliminary data.</text>
</comment>
<dbReference type="Gene3D" id="3.40.50.1010">
    <property type="entry name" value="5'-nuclease"/>
    <property type="match status" value="1"/>
</dbReference>
<dbReference type="RefSeq" id="WP_377798239.1">
    <property type="nucleotide sequence ID" value="NZ_JBHSLW010000011.1"/>
</dbReference>
<dbReference type="CDD" id="cd18683">
    <property type="entry name" value="PIN_VapC-like"/>
    <property type="match status" value="1"/>
</dbReference>
<dbReference type="EMBL" id="JBHSLW010000011">
    <property type="protein sequence ID" value="MFC5420077.1"/>
    <property type="molecule type" value="Genomic_DNA"/>
</dbReference>
<evidence type="ECO:0000313" key="3">
    <source>
        <dbReference type="Proteomes" id="UP001596053"/>
    </source>
</evidence>
<dbReference type="Proteomes" id="UP001596053">
    <property type="component" value="Unassembled WGS sequence"/>
</dbReference>
<organism evidence="2 3">
    <name type="scientific">Bosea eneae</name>
    <dbReference type="NCBI Taxonomy" id="151454"/>
    <lineage>
        <taxon>Bacteria</taxon>
        <taxon>Pseudomonadati</taxon>
        <taxon>Pseudomonadota</taxon>
        <taxon>Alphaproteobacteria</taxon>
        <taxon>Hyphomicrobiales</taxon>
        <taxon>Boseaceae</taxon>
        <taxon>Bosea</taxon>
    </lineage>
</organism>
<accession>A0ABW0IP98</accession>
<reference evidence="3" key="1">
    <citation type="journal article" date="2019" name="Int. J. Syst. Evol. Microbiol.">
        <title>The Global Catalogue of Microorganisms (GCM) 10K type strain sequencing project: providing services to taxonomists for standard genome sequencing and annotation.</title>
        <authorList>
            <consortium name="The Broad Institute Genomics Platform"/>
            <consortium name="The Broad Institute Genome Sequencing Center for Infectious Disease"/>
            <person name="Wu L."/>
            <person name="Ma J."/>
        </authorList>
    </citation>
    <scope>NUCLEOTIDE SEQUENCE [LARGE SCALE GENOMIC DNA]</scope>
    <source>
        <strain evidence="3">NCAIM B.01391</strain>
    </source>
</reference>
<dbReference type="SUPFAM" id="SSF88723">
    <property type="entry name" value="PIN domain-like"/>
    <property type="match status" value="1"/>
</dbReference>
<dbReference type="InterPro" id="IPR029060">
    <property type="entry name" value="PIN-like_dom_sf"/>
</dbReference>
<name>A0ABW0IP98_9HYPH</name>
<gene>
    <name evidence="2" type="ORF">ACFPOB_10940</name>
</gene>
<dbReference type="Pfam" id="PF01850">
    <property type="entry name" value="PIN"/>
    <property type="match status" value="1"/>
</dbReference>
<protein>
    <submittedName>
        <fullName evidence="2">Type II toxin-antitoxin system VapC family toxin</fullName>
    </submittedName>
</protein>
<evidence type="ECO:0000313" key="2">
    <source>
        <dbReference type="EMBL" id="MFC5420077.1"/>
    </source>
</evidence>
<sequence>MIALDTNIVVRLITEDDPDAVVRARALILERSGFVQSTVLLETEWVLRAVYGFKKSQIVEALRVLGETDAIELEDGARLDAILGPYEDGLDFGDAIHLATCPVAAFASFDRALLTKAKHTFPELTVVSP</sequence>
<feature type="domain" description="PIN" evidence="1">
    <location>
        <begin position="2"/>
        <end position="106"/>
    </location>
</feature>
<proteinExistence type="predicted"/>